<proteinExistence type="predicted"/>
<dbReference type="AlphaFoldDB" id="A0A2H4SM31"/>
<protein>
    <submittedName>
        <fullName evidence="2">Uncharacterized protein</fullName>
    </submittedName>
</protein>
<dbReference type="Proteomes" id="UP000323067">
    <property type="component" value="Chromosome v"/>
</dbReference>
<accession>A0A2H4SM31</accession>
<feature type="region of interest" description="Disordered" evidence="1">
    <location>
        <begin position="71"/>
        <end position="91"/>
    </location>
</feature>
<feature type="region of interest" description="Disordered" evidence="1">
    <location>
        <begin position="281"/>
        <end position="323"/>
    </location>
</feature>
<feature type="compositionally biased region" description="Polar residues" evidence="1">
    <location>
        <begin position="291"/>
        <end position="301"/>
    </location>
</feature>
<dbReference type="VEuPathDB" id="FungiDB:A9K55_004506"/>
<evidence type="ECO:0000313" key="3">
    <source>
        <dbReference type="Proteomes" id="UP000323067"/>
    </source>
</evidence>
<gene>
    <name evidence="2" type="ORF">A9K55_004506</name>
</gene>
<dbReference type="VEuPathDB" id="FungiDB:CCM_04135"/>
<evidence type="ECO:0000313" key="2">
    <source>
        <dbReference type="EMBL" id="ATY64167.1"/>
    </source>
</evidence>
<reference evidence="2 3" key="1">
    <citation type="journal article" date="2017" name="BMC Genomics">
        <title>Chromosome level assembly and secondary metabolite potential of the parasitic fungus Cordyceps militaris.</title>
        <authorList>
            <person name="Kramer G.J."/>
            <person name="Nodwell J.R."/>
        </authorList>
    </citation>
    <scope>NUCLEOTIDE SEQUENCE [LARGE SCALE GENOMIC DNA]</scope>
    <source>
        <strain evidence="2 3">ATCC 34164</strain>
    </source>
</reference>
<name>A0A2H4SM31_CORMI</name>
<organism evidence="2 3">
    <name type="scientific">Cordyceps militaris</name>
    <name type="common">Caterpillar fungus</name>
    <name type="synonym">Clavaria militaris</name>
    <dbReference type="NCBI Taxonomy" id="73501"/>
    <lineage>
        <taxon>Eukaryota</taxon>
        <taxon>Fungi</taxon>
        <taxon>Dikarya</taxon>
        <taxon>Ascomycota</taxon>
        <taxon>Pezizomycotina</taxon>
        <taxon>Sordariomycetes</taxon>
        <taxon>Hypocreomycetidae</taxon>
        <taxon>Hypocreales</taxon>
        <taxon>Cordycipitaceae</taxon>
        <taxon>Cordyceps</taxon>
    </lineage>
</organism>
<sequence>MLLHAVVGRHRLNDGRFTICHRRHRSGPSTTPGPRHVDLENRYSFRAHLHSYYGTHRNVDDLSSHADAHTRSINDQRKVGQTPQLQPRNREIYDAPRIVGFPGQSLPLVGGKEGLGGDVALLTWSALLKTKTQAGPCTCGPRRTAWHCITSVWRADSSTMQKEHGKKEKSHRGGQLDRRAVSPVGGEDGTPPRRKIPALFVCGCGDGIQSLDEREGGGHCGWTKDKMMDDSAACRNSRWGDKALWNYSVFAWQGLVQDLVTIKKSSGCLAVNRAHKLARENHWHSQEGVRASSQHGRSRGQQELVRTDTMGKSVGKWRGGKSPVKSSKLLQKVRLWKLPTMWCKSHFDSG</sequence>
<evidence type="ECO:0000256" key="1">
    <source>
        <dbReference type="SAM" id="MobiDB-lite"/>
    </source>
</evidence>
<dbReference type="EMBL" id="CP023325">
    <property type="protein sequence ID" value="ATY64167.1"/>
    <property type="molecule type" value="Genomic_DNA"/>
</dbReference>
<feature type="region of interest" description="Disordered" evidence="1">
    <location>
        <begin position="157"/>
        <end position="192"/>
    </location>
</feature>